<evidence type="ECO:0000256" key="5">
    <source>
        <dbReference type="ARBA" id="ARBA00022777"/>
    </source>
</evidence>
<gene>
    <name evidence="8" type="ORF">IV01_17015</name>
</gene>
<dbReference type="PATRIC" id="fig|317.175.peg.3542"/>
<dbReference type="Gene3D" id="3.30.565.10">
    <property type="entry name" value="Histidine kinase-like ATPase, C-terminal domain"/>
    <property type="match status" value="2"/>
</dbReference>
<keyword evidence="9" id="KW-1185">Reference proteome</keyword>
<accession>A0A085VFJ0</accession>
<dbReference type="GO" id="GO:0004673">
    <property type="term" value="F:protein histidine kinase activity"/>
    <property type="evidence" value="ECO:0007669"/>
    <property type="project" value="UniProtKB-EC"/>
</dbReference>
<protein>
    <recommendedName>
        <fullName evidence="2">histidine kinase</fullName>
        <ecNumber evidence="2">2.7.13.3</ecNumber>
    </recommendedName>
</protein>
<dbReference type="Pfam" id="PF02518">
    <property type="entry name" value="HATPase_c"/>
    <property type="match status" value="1"/>
</dbReference>
<keyword evidence="3" id="KW-0808">Transferase</keyword>
<dbReference type="OrthoDB" id="9816482at2"/>
<dbReference type="GO" id="GO:0005524">
    <property type="term" value="F:ATP binding"/>
    <property type="evidence" value="ECO:0007669"/>
    <property type="project" value="UniProtKB-KW"/>
</dbReference>
<evidence type="ECO:0000256" key="1">
    <source>
        <dbReference type="ARBA" id="ARBA00000085"/>
    </source>
</evidence>
<dbReference type="InterPro" id="IPR050980">
    <property type="entry name" value="2C_sensor_his_kinase"/>
</dbReference>
<evidence type="ECO:0000256" key="6">
    <source>
        <dbReference type="ARBA" id="ARBA00022840"/>
    </source>
</evidence>
<dbReference type="PANTHER" id="PTHR44936:SF10">
    <property type="entry name" value="SENSOR PROTEIN RSTB"/>
    <property type="match status" value="1"/>
</dbReference>
<comment type="catalytic activity">
    <reaction evidence="1">
        <text>ATP + protein L-histidine = ADP + protein N-phospho-L-histidine.</text>
        <dbReference type="EC" id="2.7.13.3"/>
    </reaction>
</comment>
<organism evidence="8 9">
    <name type="scientific">Pseudomonas syringae</name>
    <dbReference type="NCBI Taxonomy" id="317"/>
    <lineage>
        <taxon>Bacteria</taxon>
        <taxon>Pseudomonadati</taxon>
        <taxon>Pseudomonadota</taxon>
        <taxon>Gammaproteobacteria</taxon>
        <taxon>Pseudomonadales</taxon>
        <taxon>Pseudomonadaceae</taxon>
        <taxon>Pseudomonas</taxon>
    </lineage>
</organism>
<keyword evidence="6" id="KW-0067">ATP-binding</keyword>
<dbReference type="EC" id="2.7.13.3" evidence="2"/>
<dbReference type="RefSeq" id="WP_032629894.1">
    <property type="nucleotide sequence ID" value="NZ_JPQU01000046.1"/>
</dbReference>
<feature type="domain" description="Histidine kinase/HSP90-like ATPase" evidence="7">
    <location>
        <begin position="21"/>
        <end position="138"/>
    </location>
</feature>
<keyword evidence="4" id="KW-0547">Nucleotide-binding</keyword>
<dbReference type="Proteomes" id="UP000028631">
    <property type="component" value="Unassembled WGS sequence"/>
</dbReference>
<evidence type="ECO:0000259" key="7">
    <source>
        <dbReference type="SMART" id="SM00387"/>
    </source>
</evidence>
<dbReference type="SUPFAM" id="SSF55874">
    <property type="entry name" value="ATPase domain of HSP90 chaperone/DNA topoisomerase II/histidine kinase"/>
    <property type="match status" value="2"/>
</dbReference>
<dbReference type="InterPro" id="IPR036890">
    <property type="entry name" value="HATPase_C_sf"/>
</dbReference>
<dbReference type="EMBL" id="JPQU01000046">
    <property type="protein sequence ID" value="KFE54203.1"/>
    <property type="molecule type" value="Genomic_DNA"/>
</dbReference>
<evidence type="ECO:0000256" key="3">
    <source>
        <dbReference type="ARBA" id="ARBA00022679"/>
    </source>
</evidence>
<sequence>MTDLKVRVQSHILKLLGDQLIGHDRLAVFELVKNSYDADASKVDVELSLESLVPFISIEDDGCGMSLKDIETKWLEVGTDSKRGSTGKKLSPKFKRLPLGEKGVGRLAIQKLGGTVNLITKKQDGEELEFTITWDDLIGGGRYLDSGLSVSVTTNSQPKIFAGKSGTKLVITDLARDEWSKREVRDLYRLITSLGNPINKIDSFEVELYLPGREGDIEDLPSAKQMLDAAMWTFDFSLSQDGCFSWSYAFCPPSYKGLKPSDDKEVNDKLELVKVSGEEESEDPPLIFLSPEMLTQIGPIKGKIYAYHRRTEILKELGSAKLISDWLKYQSGIRIYRDQVRVFNYGEPGDDWLGLNVRRINRPAGKLGTDSLIGYIDLNLAQSPGLKEKTNREGFDENSIYKNLQRVVLSVFDKFERLHGPHRKEIDKALKGETKIVPVEEAFDALKEIAKKNNLELEIKPVVDSLQSQLNSYRTVMLNSGMAGLNLSLAFHEMVHGVDSLARQLEANSGRATLEQTVTNLRKLLDTFKPLLNKERSRKVTVRELMARALDMNSGRFKRHDLVLSNHLSDGGISFPISGPLNLLMGAINNIIDNAIYWARYQAQKKNHQGAVLITSNWDSERRCGSLVVVDNGPGFELPFDQLGTPFVSNRAEGMGLGLYYSKMVMESIGGSLVLCTADELREDFEFSDAYNGAAVIFQFKEEK</sequence>
<evidence type="ECO:0000313" key="9">
    <source>
        <dbReference type="Proteomes" id="UP000028631"/>
    </source>
</evidence>
<evidence type="ECO:0000256" key="2">
    <source>
        <dbReference type="ARBA" id="ARBA00012438"/>
    </source>
</evidence>
<name>A0A085VFJ0_PSESX</name>
<dbReference type="PANTHER" id="PTHR44936">
    <property type="entry name" value="SENSOR PROTEIN CREC"/>
    <property type="match status" value="1"/>
</dbReference>
<dbReference type="InterPro" id="IPR003594">
    <property type="entry name" value="HATPase_dom"/>
</dbReference>
<dbReference type="Pfam" id="PF13589">
    <property type="entry name" value="HATPase_c_3"/>
    <property type="match status" value="1"/>
</dbReference>
<dbReference type="SMART" id="SM00387">
    <property type="entry name" value="HATPase_c"/>
    <property type="match status" value="2"/>
</dbReference>
<dbReference type="AlphaFoldDB" id="A0A085VFJ0"/>
<proteinExistence type="predicted"/>
<keyword evidence="5" id="KW-0418">Kinase</keyword>
<evidence type="ECO:0000256" key="4">
    <source>
        <dbReference type="ARBA" id="ARBA00022741"/>
    </source>
</evidence>
<comment type="caution">
    <text evidence="8">The sequence shown here is derived from an EMBL/GenBank/DDBJ whole genome shotgun (WGS) entry which is preliminary data.</text>
</comment>
<feature type="domain" description="Histidine kinase/HSP90-like ATPase" evidence="7">
    <location>
        <begin position="579"/>
        <end position="704"/>
    </location>
</feature>
<reference evidence="8 9" key="1">
    <citation type="submission" date="2014-07" db="EMBL/GenBank/DDBJ databases">
        <title>Draft Genome Sequences of Environmental Pseudomonas syringae strains.</title>
        <authorList>
            <person name="Baltrus D.A."/>
            <person name="Berge O."/>
            <person name="Morris C."/>
        </authorList>
    </citation>
    <scope>NUCLEOTIDE SEQUENCE [LARGE SCALE GENOMIC DNA]</scope>
    <source>
        <strain evidence="8 9">GAW0119</strain>
    </source>
</reference>
<evidence type="ECO:0000313" key="8">
    <source>
        <dbReference type="EMBL" id="KFE54203.1"/>
    </source>
</evidence>